<protein>
    <submittedName>
        <fullName evidence="1">Uncharacterized protein</fullName>
    </submittedName>
</protein>
<sequence length="46" mass="5249">MKCVKSTSEPKEANMYCISHNTVKCCSVESTLTEYIWSLMDLDILC</sequence>
<dbReference type="EMBL" id="GBXM01057821">
    <property type="protein sequence ID" value="JAH50756.1"/>
    <property type="molecule type" value="Transcribed_RNA"/>
</dbReference>
<accession>A0A0E9TAY9</accession>
<organism evidence="1">
    <name type="scientific">Anguilla anguilla</name>
    <name type="common">European freshwater eel</name>
    <name type="synonym">Muraena anguilla</name>
    <dbReference type="NCBI Taxonomy" id="7936"/>
    <lineage>
        <taxon>Eukaryota</taxon>
        <taxon>Metazoa</taxon>
        <taxon>Chordata</taxon>
        <taxon>Craniata</taxon>
        <taxon>Vertebrata</taxon>
        <taxon>Euteleostomi</taxon>
        <taxon>Actinopterygii</taxon>
        <taxon>Neopterygii</taxon>
        <taxon>Teleostei</taxon>
        <taxon>Anguilliformes</taxon>
        <taxon>Anguillidae</taxon>
        <taxon>Anguilla</taxon>
    </lineage>
</organism>
<proteinExistence type="predicted"/>
<dbReference type="AlphaFoldDB" id="A0A0E9TAY9"/>
<evidence type="ECO:0000313" key="1">
    <source>
        <dbReference type="EMBL" id="JAH50756.1"/>
    </source>
</evidence>
<reference evidence="1" key="1">
    <citation type="submission" date="2014-11" db="EMBL/GenBank/DDBJ databases">
        <authorList>
            <person name="Amaro Gonzalez C."/>
        </authorList>
    </citation>
    <scope>NUCLEOTIDE SEQUENCE</scope>
</reference>
<reference evidence="1" key="2">
    <citation type="journal article" date="2015" name="Fish Shellfish Immunol.">
        <title>Early steps in the European eel (Anguilla anguilla)-Vibrio vulnificus interaction in the gills: Role of the RtxA13 toxin.</title>
        <authorList>
            <person name="Callol A."/>
            <person name="Pajuelo D."/>
            <person name="Ebbesson L."/>
            <person name="Teles M."/>
            <person name="MacKenzie S."/>
            <person name="Amaro C."/>
        </authorList>
    </citation>
    <scope>NUCLEOTIDE SEQUENCE</scope>
</reference>
<name>A0A0E9TAY9_ANGAN</name>